<reference evidence="7 8" key="2">
    <citation type="journal article" date="2008" name="Nature">
        <title>The Phaeodactylum genome reveals the evolutionary history of diatom genomes.</title>
        <authorList>
            <person name="Bowler C."/>
            <person name="Allen A.E."/>
            <person name="Badger J.H."/>
            <person name="Grimwood J."/>
            <person name="Jabbari K."/>
            <person name="Kuo A."/>
            <person name="Maheswari U."/>
            <person name="Martens C."/>
            <person name="Maumus F."/>
            <person name="Otillar R.P."/>
            <person name="Rayko E."/>
            <person name="Salamov A."/>
            <person name="Vandepoele K."/>
            <person name="Beszteri B."/>
            <person name="Gruber A."/>
            <person name="Heijde M."/>
            <person name="Katinka M."/>
            <person name="Mock T."/>
            <person name="Valentin K."/>
            <person name="Verret F."/>
            <person name="Berges J.A."/>
            <person name="Brownlee C."/>
            <person name="Cadoret J.P."/>
            <person name="Chiovitti A."/>
            <person name="Choi C.J."/>
            <person name="Coesel S."/>
            <person name="De Martino A."/>
            <person name="Detter J.C."/>
            <person name="Durkin C."/>
            <person name="Falciatore A."/>
            <person name="Fournet J."/>
            <person name="Haruta M."/>
            <person name="Huysman M.J."/>
            <person name="Jenkins B.D."/>
            <person name="Jiroutova K."/>
            <person name="Jorgensen R.E."/>
            <person name="Joubert Y."/>
            <person name="Kaplan A."/>
            <person name="Kroger N."/>
            <person name="Kroth P.G."/>
            <person name="La Roche J."/>
            <person name="Lindquist E."/>
            <person name="Lommer M."/>
            <person name="Martin-Jezequel V."/>
            <person name="Lopez P.J."/>
            <person name="Lucas S."/>
            <person name="Mangogna M."/>
            <person name="McGinnis K."/>
            <person name="Medlin L.K."/>
            <person name="Montsant A."/>
            <person name="Oudot-Le Secq M.P."/>
            <person name="Napoli C."/>
            <person name="Obornik M."/>
            <person name="Parker M.S."/>
            <person name="Petit J.L."/>
            <person name="Porcel B.M."/>
            <person name="Poulsen N."/>
            <person name="Robison M."/>
            <person name="Rychlewski L."/>
            <person name="Rynearson T.A."/>
            <person name="Schmutz J."/>
            <person name="Shapiro H."/>
            <person name="Siaut M."/>
            <person name="Stanley M."/>
            <person name="Sussman M.R."/>
            <person name="Taylor A.R."/>
            <person name="Vardi A."/>
            <person name="von Dassow P."/>
            <person name="Vyverman W."/>
            <person name="Willis A."/>
            <person name="Wyrwicz L.S."/>
            <person name="Rokhsar D.S."/>
            <person name="Weissenbach J."/>
            <person name="Armbrust E.V."/>
            <person name="Green B.R."/>
            <person name="Van de Peer Y."/>
            <person name="Grigoriev I.V."/>
        </authorList>
    </citation>
    <scope>NUCLEOTIDE SEQUENCE [LARGE SCALE GENOMIC DNA]</scope>
    <source>
        <strain evidence="7 8">CCMP1335</strain>
    </source>
</reference>
<reference evidence="7 8" key="1">
    <citation type="journal article" date="2004" name="Science">
        <title>The genome of the diatom Thalassiosira pseudonana: ecology, evolution, and metabolism.</title>
        <authorList>
            <person name="Armbrust E.V."/>
            <person name="Berges J.A."/>
            <person name="Bowler C."/>
            <person name="Green B.R."/>
            <person name="Martinez D."/>
            <person name="Putnam N.H."/>
            <person name="Zhou S."/>
            <person name="Allen A.E."/>
            <person name="Apt K.E."/>
            <person name="Bechner M."/>
            <person name="Brzezinski M.A."/>
            <person name="Chaal B.K."/>
            <person name="Chiovitti A."/>
            <person name="Davis A.K."/>
            <person name="Demarest M.S."/>
            <person name="Detter J.C."/>
            <person name="Glavina T."/>
            <person name="Goodstein D."/>
            <person name="Hadi M.Z."/>
            <person name="Hellsten U."/>
            <person name="Hildebrand M."/>
            <person name="Jenkins B.D."/>
            <person name="Jurka J."/>
            <person name="Kapitonov V.V."/>
            <person name="Kroger N."/>
            <person name="Lau W.W."/>
            <person name="Lane T.W."/>
            <person name="Larimer F.W."/>
            <person name="Lippmeier J.C."/>
            <person name="Lucas S."/>
            <person name="Medina M."/>
            <person name="Montsant A."/>
            <person name="Obornik M."/>
            <person name="Parker M.S."/>
            <person name="Palenik B."/>
            <person name="Pazour G.J."/>
            <person name="Richardson P.M."/>
            <person name="Rynearson T.A."/>
            <person name="Saito M.A."/>
            <person name="Schwartz D.C."/>
            <person name="Thamatrakoln K."/>
            <person name="Valentin K."/>
            <person name="Vardi A."/>
            <person name="Wilkerson F.P."/>
            <person name="Rokhsar D.S."/>
        </authorList>
    </citation>
    <scope>NUCLEOTIDE SEQUENCE [LARGE SCALE GENOMIC DNA]</scope>
    <source>
        <strain evidence="7 8">CCMP1335</strain>
    </source>
</reference>
<dbReference type="Gene3D" id="3.20.20.80">
    <property type="entry name" value="Glycosidases"/>
    <property type="match status" value="1"/>
</dbReference>
<evidence type="ECO:0000256" key="4">
    <source>
        <dbReference type="ARBA" id="ARBA00023180"/>
    </source>
</evidence>
<keyword evidence="6" id="KW-1133">Transmembrane helix</keyword>
<dbReference type="PANTHER" id="PTHR31468:SF2">
    <property type="entry name" value="1,3-BETA-GLUCANOSYLTRANSFERASE GAS1"/>
    <property type="match status" value="1"/>
</dbReference>
<evidence type="ECO:0000256" key="1">
    <source>
        <dbReference type="ARBA" id="ARBA00007528"/>
    </source>
</evidence>
<dbReference type="PaxDb" id="35128-Thaps9498"/>
<dbReference type="AlphaFoldDB" id="B8CBH7"/>
<keyword evidence="8" id="KW-1185">Reference proteome</keyword>
<dbReference type="STRING" id="35128.B8CBH7"/>
<keyword evidence="6" id="KW-0812">Transmembrane</keyword>
<accession>B8CBH7</accession>
<dbReference type="EMBL" id="CM000648">
    <property type="protein sequence ID" value="EED89321.1"/>
    <property type="molecule type" value="Genomic_DNA"/>
</dbReference>
<feature type="region of interest" description="Disordered" evidence="5">
    <location>
        <begin position="302"/>
        <end position="322"/>
    </location>
</feature>
<dbReference type="PANTHER" id="PTHR31468">
    <property type="entry name" value="1,3-BETA-GLUCANOSYLTRANSFERASE GAS1"/>
    <property type="match status" value="1"/>
</dbReference>
<dbReference type="HOGENOM" id="CLU_864627_0_0_1"/>
<keyword evidence="4" id="KW-0325">Glycoprotein</keyword>
<evidence type="ECO:0000256" key="6">
    <source>
        <dbReference type="SAM" id="Phobius"/>
    </source>
</evidence>
<dbReference type="InParanoid" id="B8CBH7"/>
<dbReference type="KEGG" id="tps:THAPSDRAFT_9498"/>
<dbReference type="InterPro" id="IPR004886">
    <property type="entry name" value="Glucanosyltransferase"/>
</dbReference>
<comment type="similarity">
    <text evidence="1">Belongs to the glycosyl hydrolase 72 family.</text>
</comment>
<keyword evidence="6" id="KW-0472">Membrane</keyword>
<evidence type="ECO:0000256" key="3">
    <source>
        <dbReference type="ARBA" id="ARBA00023157"/>
    </source>
</evidence>
<name>B8CBH7_THAPS</name>
<feature type="transmembrane region" description="Helical" evidence="6">
    <location>
        <begin position="277"/>
        <end position="296"/>
    </location>
</feature>
<proteinExistence type="inferred from homology"/>
<evidence type="ECO:0000313" key="7">
    <source>
        <dbReference type="EMBL" id="EED89321.1"/>
    </source>
</evidence>
<sequence>MVGNEVMNDGKAWRAAPCIRSYARDLKQFMWEMVKENVFNRTLLLMYAAQDSLTVGGADTNKDTVMRLTVEYLTCERSPESGQINPIDIFGVNIESWCSSTQDFLTNPDGTIGSYYSIWKALRNSSVPIVFSEMGCPHSQFDRDDLEKKTKEGTRNWSQIPIVANEMADSWSGFIAYTYDGPKDFVMFEGGPWNGNDVLSPTQDFYNFKTQLEKLSNYNATNSSSNQTQVETTNLRQCADVESELLLCCGVQMFNDNRMRSYVTLVDIHTGKVANSAGRWSFSVLIVALISTIVVLKRPNRKKKNSETQSLSDRREMKYMSI</sequence>
<evidence type="ECO:0000313" key="8">
    <source>
        <dbReference type="Proteomes" id="UP000001449"/>
    </source>
</evidence>
<evidence type="ECO:0000256" key="2">
    <source>
        <dbReference type="ARBA" id="ARBA00022729"/>
    </source>
</evidence>
<dbReference type="RefSeq" id="XP_002293585.1">
    <property type="nucleotide sequence ID" value="XM_002293549.1"/>
</dbReference>
<evidence type="ECO:0000256" key="5">
    <source>
        <dbReference type="SAM" id="MobiDB-lite"/>
    </source>
</evidence>
<keyword evidence="3" id="KW-1015">Disulfide bond</keyword>
<dbReference type="Proteomes" id="UP000001449">
    <property type="component" value="Chromosome 13"/>
</dbReference>
<protein>
    <submittedName>
        <fullName evidence="7">Uncharacterized protein</fullName>
    </submittedName>
</protein>
<organism evidence="7 8">
    <name type="scientific">Thalassiosira pseudonana</name>
    <name type="common">Marine diatom</name>
    <name type="synonym">Cyclotella nana</name>
    <dbReference type="NCBI Taxonomy" id="35128"/>
    <lineage>
        <taxon>Eukaryota</taxon>
        <taxon>Sar</taxon>
        <taxon>Stramenopiles</taxon>
        <taxon>Ochrophyta</taxon>
        <taxon>Bacillariophyta</taxon>
        <taxon>Coscinodiscophyceae</taxon>
        <taxon>Thalassiosirophycidae</taxon>
        <taxon>Thalassiosirales</taxon>
        <taxon>Thalassiosiraceae</taxon>
        <taxon>Thalassiosira</taxon>
    </lineage>
</organism>
<dbReference type="InterPro" id="IPR017853">
    <property type="entry name" value="GH"/>
</dbReference>
<feature type="compositionally biased region" description="Basic and acidic residues" evidence="5">
    <location>
        <begin position="312"/>
        <end position="322"/>
    </location>
</feature>
<keyword evidence="2" id="KW-0732">Signal</keyword>
<gene>
    <name evidence="7" type="ORF">THAPSDRAFT_9498</name>
</gene>
<dbReference type="Pfam" id="PF03198">
    <property type="entry name" value="Glyco_hydro_72"/>
    <property type="match status" value="1"/>
</dbReference>
<dbReference type="SUPFAM" id="SSF51445">
    <property type="entry name" value="(Trans)glycosidases"/>
    <property type="match status" value="1"/>
</dbReference>
<dbReference type="GeneID" id="7447830"/>